<organism evidence="5 6">
    <name type="scientific">Limosilactobacillus equigenerosi DSM 18793 = JCM 14505</name>
    <dbReference type="NCBI Taxonomy" id="1423742"/>
    <lineage>
        <taxon>Bacteria</taxon>
        <taxon>Bacillati</taxon>
        <taxon>Bacillota</taxon>
        <taxon>Bacilli</taxon>
        <taxon>Lactobacillales</taxon>
        <taxon>Lactobacillaceae</taxon>
        <taxon>Limosilactobacillus</taxon>
    </lineage>
</organism>
<dbReference type="PANTHER" id="PTHR22683:SF1">
    <property type="entry name" value="TYPE VII SECRETION SYSTEM PROTEIN ESSC"/>
    <property type="match status" value="1"/>
</dbReference>
<dbReference type="PATRIC" id="fig|1423742.4.peg.450"/>
<dbReference type="GO" id="GO:0016020">
    <property type="term" value="C:membrane"/>
    <property type="evidence" value="ECO:0007669"/>
    <property type="project" value="UniProtKB-SubCell"/>
</dbReference>
<gene>
    <name evidence="5" type="ORF">FC21_GL000433</name>
</gene>
<dbReference type="GO" id="GO:0007059">
    <property type="term" value="P:chromosome segregation"/>
    <property type="evidence" value="ECO:0007669"/>
    <property type="project" value="UniProtKB-KW"/>
</dbReference>
<dbReference type="InterPro" id="IPR002543">
    <property type="entry name" value="FtsK_dom"/>
</dbReference>
<feature type="domain" description="FtsK" evidence="4">
    <location>
        <begin position="1"/>
        <end position="134"/>
    </location>
</feature>
<dbReference type="SUPFAM" id="SSF52540">
    <property type="entry name" value="P-loop containing nucleoside triphosphate hydrolases"/>
    <property type="match status" value="2"/>
</dbReference>
<dbReference type="AlphaFoldDB" id="A0A0R1UML6"/>
<keyword evidence="2 3" id="KW-0067">ATP-binding</keyword>
<dbReference type="STRING" id="417373.GCA_001570685_00837"/>
<reference evidence="5 6" key="1">
    <citation type="journal article" date="2015" name="Genome Announc.">
        <title>Expanding the biotechnology potential of lactobacilli through comparative genomics of 213 strains and associated genera.</title>
        <authorList>
            <person name="Sun Z."/>
            <person name="Harris H.M."/>
            <person name="McCann A."/>
            <person name="Guo C."/>
            <person name="Argimon S."/>
            <person name="Zhang W."/>
            <person name="Yang X."/>
            <person name="Jeffery I.B."/>
            <person name="Cooney J.C."/>
            <person name="Kagawa T.F."/>
            <person name="Liu W."/>
            <person name="Song Y."/>
            <person name="Salvetti E."/>
            <person name="Wrobel A."/>
            <person name="Rasinkangas P."/>
            <person name="Parkhill J."/>
            <person name="Rea M.C."/>
            <person name="O'Sullivan O."/>
            <person name="Ritari J."/>
            <person name="Douillard F.P."/>
            <person name="Paul Ross R."/>
            <person name="Yang R."/>
            <person name="Briner A.E."/>
            <person name="Felis G.E."/>
            <person name="de Vos W.M."/>
            <person name="Barrangou R."/>
            <person name="Klaenhammer T.R."/>
            <person name="Caufield P.W."/>
            <person name="Cui Y."/>
            <person name="Zhang H."/>
            <person name="O'Toole P.W."/>
        </authorList>
    </citation>
    <scope>NUCLEOTIDE SEQUENCE [LARGE SCALE GENOMIC DNA]</scope>
    <source>
        <strain evidence="5 6">DSM 18793</strain>
    </source>
</reference>
<keyword evidence="1 3" id="KW-0547">Nucleotide-binding</keyword>
<evidence type="ECO:0000313" key="5">
    <source>
        <dbReference type="EMBL" id="KRL92197.1"/>
    </source>
</evidence>
<protein>
    <recommendedName>
        <fullName evidence="4">FtsK domain-containing protein</fullName>
    </recommendedName>
</protein>
<evidence type="ECO:0000256" key="2">
    <source>
        <dbReference type="ARBA" id="ARBA00022840"/>
    </source>
</evidence>
<sequence>MGMITNLDGASTDRALKSIHAELERRQRYFRQFGVNNINAYTKLYKEGKEHPTDDSYPHEPLPHLFLISDEFAELKANEPDFMDELVSTARIGRSLGVHLILATQKPNGIVSEQIWSNSRFKIALKVSDPADSKEIIHTPDAASITQVGRAYLQVGNNEIYELFQSAYSSAEYNPTDNQHAQRDQRLWLINQLGQAELLTRDLSEIDEPKESEIQTQLEAVVDEIAKDAKQAQVKMPMKPWLPPLATHIVSPMIDWSQEWQANRNLVVPFAKLDIPSQQKQAELKFDLTKMNSTVIIGSAGYGKSMALQTIVTNLARLNNPEQVQFYLLDFGTNGLLPLTKLPHVGDIAGFDNLEKLHKLLKQLMAMLEQRKTLFQEKGVSNLSQYEALVGEHLPVVMIAVDAYDTVVENDKQREIIDNVLTQLFREGQAVGMYTILTANRYSSFRVGITSNLTTRIGLYMVDENAPRDMLGRSALKQSPIPGRGQLEVDGEMLAIQVYSPTQAVESLATVKAIDDLGETMTEAWHGKLPGRVPMLPVVVDEEFFMAQSSVVKMLQNGSLPVALSNETTEAIGFIPDQMHYYVLMTETPIQEATTEKIIIKDLQMLQQQYDDVVANLIDFDGSLLQYDSDRMQVVGEEEITNFMNALQKEINERRLSGNTEKWFIYIPKFEYFSTKVTMDQATIETMLRQCWQVGIYLIFQTNQLEFSRSLNNFAKALKKNLSAGSLGSRIVEQQLVKANYQPNESILPEDGINMFVGRKISLARLITRWSDE</sequence>
<keyword evidence="6" id="KW-1185">Reference proteome</keyword>
<evidence type="ECO:0000256" key="3">
    <source>
        <dbReference type="PROSITE-ProRule" id="PRU00289"/>
    </source>
</evidence>
<feature type="domain" description="FtsK" evidence="4">
    <location>
        <begin position="281"/>
        <end position="468"/>
    </location>
</feature>
<comment type="caution">
    <text evidence="5">The sequence shown here is derived from an EMBL/GenBank/DDBJ whole genome shotgun (WGS) entry which is preliminary data.</text>
</comment>
<evidence type="ECO:0000259" key="4">
    <source>
        <dbReference type="PROSITE" id="PS50901"/>
    </source>
</evidence>
<dbReference type="PANTHER" id="PTHR22683">
    <property type="entry name" value="SPORULATION PROTEIN RELATED"/>
    <property type="match status" value="1"/>
</dbReference>
<comment type="caution">
    <text evidence="3">Lacks conserved residue(s) required for the propagation of feature annotation.</text>
</comment>
<evidence type="ECO:0000313" key="6">
    <source>
        <dbReference type="Proteomes" id="UP000051084"/>
    </source>
</evidence>
<dbReference type="EMBL" id="AZGC01000059">
    <property type="protein sequence ID" value="KRL92197.1"/>
    <property type="molecule type" value="Genomic_DNA"/>
</dbReference>
<dbReference type="Gene3D" id="3.40.50.300">
    <property type="entry name" value="P-loop containing nucleotide triphosphate hydrolases"/>
    <property type="match status" value="2"/>
</dbReference>
<name>A0A0R1UML6_9LACO</name>
<dbReference type="InterPro" id="IPR050206">
    <property type="entry name" value="FtsK/SpoIIIE/SftA"/>
</dbReference>
<dbReference type="PROSITE" id="PS50901">
    <property type="entry name" value="FTSK"/>
    <property type="match status" value="2"/>
</dbReference>
<dbReference type="Pfam" id="PF01580">
    <property type="entry name" value="FtsK_SpoIIIE"/>
    <property type="match status" value="2"/>
</dbReference>
<feature type="binding site" evidence="3">
    <location>
        <begin position="298"/>
        <end position="305"/>
    </location>
    <ligand>
        <name>ATP</name>
        <dbReference type="ChEBI" id="CHEBI:30616"/>
    </ligand>
</feature>
<dbReference type="GO" id="GO:0003677">
    <property type="term" value="F:DNA binding"/>
    <property type="evidence" value="ECO:0007669"/>
    <property type="project" value="InterPro"/>
</dbReference>
<dbReference type="GO" id="GO:0005524">
    <property type="term" value="F:ATP binding"/>
    <property type="evidence" value="ECO:0007669"/>
    <property type="project" value="UniProtKB-UniRule"/>
</dbReference>
<accession>A0A0R1UML6</accession>
<proteinExistence type="predicted"/>
<dbReference type="InterPro" id="IPR027417">
    <property type="entry name" value="P-loop_NTPase"/>
</dbReference>
<evidence type="ECO:0000256" key="1">
    <source>
        <dbReference type="ARBA" id="ARBA00022741"/>
    </source>
</evidence>
<dbReference type="Proteomes" id="UP000051084">
    <property type="component" value="Unassembled WGS sequence"/>
</dbReference>